<proteinExistence type="predicted"/>
<evidence type="ECO:0000313" key="1">
    <source>
        <dbReference type="EMBL" id="MBB5958076.1"/>
    </source>
</evidence>
<comment type="caution">
    <text evidence="1">The sequence shown here is derived from an EMBL/GenBank/DDBJ whole genome shotgun (WGS) entry which is preliminary data.</text>
</comment>
<keyword evidence="2" id="KW-1185">Reference proteome</keyword>
<organism evidence="1 2">
    <name type="scientific">Saccharothrix tamanrassetensis</name>
    <dbReference type="NCBI Taxonomy" id="1051531"/>
    <lineage>
        <taxon>Bacteria</taxon>
        <taxon>Bacillati</taxon>
        <taxon>Actinomycetota</taxon>
        <taxon>Actinomycetes</taxon>
        <taxon>Pseudonocardiales</taxon>
        <taxon>Pseudonocardiaceae</taxon>
        <taxon>Saccharothrix</taxon>
    </lineage>
</organism>
<gene>
    <name evidence="1" type="ORF">FHS29_004684</name>
</gene>
<name>A0A841CRF8_9PSEU</name>
<protein>
    <submittedName>
        <fullName evidence="1">Uncharacterized protein</fullName>
    </submittedName>
</protein>
<dbReference type="EMBL" id="JACHJN010000007">
    <property type="protein sequence ID" value="MBB5958076.1"/>
    <property type="molecule type" value="Genomic_DNA"/>
</dbReference>
<evidence type="ECO:0000313" key="2">
    <source>
        <dbReference type="Proteomes" id="UP000547510"/>
    </source>
</evidence>
<reference evidence="1 2" key="1">
    <citation type="submission" date="2020-08" db="EMBL/GenBank/DDBJ databases">
        <title>Genomic Encyclopedia of Type Strains, Phase III (KMG-III): the genomes of soil and plant-associated and newly described type strains.</title>
        <authorList>
            <person name="Whitman W."/>
        </authorList>
    </citation>
    <scope>NUCLEOTIDE SEQUENCE [LARGE SCALE GENOMIC DNA]</scope>
    <source>
        <strain evidence="1 2">CECT 8640</strain>
    </source>
</reference>
<accession>A0A841CRF8</accession>
<sequence length="41" mass="4546">MSVELSAEQARRTGLALHPGWRAEYDALVAQRRARSRAAHG</sequence>
<dbReference type="Proteomes" id="UP000547510">
    <property type="component" value="Unassembled WGS sequence"/>
</dbReference>
<dbReference type="RefSeq" id="WP_281391689.1">
    <property type="nucleotide sequence ID" value="NZ_JACHJN010000007.1"/>
</dbReference>
<dbReference type="AlphaFoldDB" id="A0A841CRF8"/>